<keyword evidence="2" id="KW-1185">Reference proteome</keyword>
<sequence>GTPLCYDRPNPFKPQYVVNSPCYMVTENSNSNSKRDNTDMFVVNFTCGVTDQVLCQKVKNAFISAGQILTEAIIFTQTVQVNATFIDICAAYGVCSVSNGQVIGAAAPARSILINDGGTSRFYPQALVKQQNNQNHPEYSIYDIVAVFNSRNISYWFKSDGIDIKSNQIDIEMVILHEFVHGLGFTSSLNEYLLLLDDSGRPYAGSRTPLPGLTPYIINTTLTNYHLVETVLDKFMSVLITNQKISDITKQMDIFGNTQFNTPNDFATTFVNSSQYSLAMNLKNYAIKPKTLGLLTNGNTNVDNAIILETWINPFMHGSSISHFSYVKYTNTSDFLMRFMAENGTTLQQHILKGGNYSWGAIGPQLRLFFDSIGYTIRDPKSLPSQNSNNTNNANGSISGVSISAIIGAAIGGVIGGVLITFSAVMIYFWYKRRRNDT</sequence>
<evidence type="ECO:0000313" key="1">
    <source>
        <dbReference type="EMBL" id="CAG8565597.1"/>
    </source>
</evidence>
<gene>
    <name evidence="1" type="ORF">SCALOS_LOCUS5663</name>
</gene>
<name>A0ACA9M9U8_9GLOM</name>
<evidence type="ECO:0000313" key="2">
    <source>
        <dbReference type="Proteomes" id="UP000789860"/>
    </source>
</evidence>
<organism evidence="1 2">
    <name type="scientific">Scutellospora calospora</name>
    <dbReference type="NCBI Taxonomy" id="85575"/>
    <lineage>
        <taxon>Eukaryota</taxon>
        <taxon>Fungi</taxon>
        <taxon>Fungi incertae sedis</taxon>
        <taxon>Mucoromycota</taxon>
        <taxon>Glomeromycotina</taxon>
        <taxon>Glomeromycetes</taxon>
        <taxon>Diversisporales</taxon>
        <taxon>Gigasporaceae</taxon>
        <taxon>Scutellospora</taxon>
    </lineage>
</organism>
<proteinExistence type="predicted"/>
<protein>
    <submittedName>
        <fullName evidence="1">10643_t:CDS:1</fullName>
    </submittedName>
</protein>
<dbReference type="EMBL" id="CAJVPM010009609">
    <property type="protein sequence ID" value="CAG8565597.1"/>
    <property type="molecule type" value="Genomic_DNA"/>
</dbReference>
<reference evidence="1" key="1">
    <citation type="submission" date="2021-06" db="EMBL/GenBank/DDBJ databases">
        <authorList>
            <person name="Kallberg Y."/>
            <person name="Tangrot J."/>
            <person name="Rosling A."/>
        </authorList>
    </citation>
    <scope>NUCLEOTIDE SEQUENCE</scope>
    <source>
        <strain evidence="1">AU212A</strain>
    </source>
</reference>
<feature type="non-terminal residue" evidence="1">
    <location>
        <position position="1"/>
    </location>
</feature>
<dbReference type="Proteomes" id="UP000789860">
    <property type="component" value="Unassembled WGS sequence"/>
</dbReference>
<accession>A0ACA9M9U8</accession>
<comment type="caution">
    <text evidence="1">The sequence shown here is derived from an EMBL/GenBank/DDBJ whole genome shotgun (WGS) entry which is preliminary data.</text>
</comment>